<dbReference type="Proteomes" id="UP001163321">
    <property type="component" value="Chromosome 8"/>
</dbReference>
<evidence type="ECO:0000313" key="2">
    <source>
        <dbReference type="Proteomes" id="UP001163321"/>
    </source>
</evidence>
<evidence type="ECO:0000313" key="1">
    <source>
        <dbReference type="EMBL" id="KAI9907168.1"/>
    </source>
</evidence>
<accession>A0ACC0VMS3</accession>
<comment type="caution">
    <text evidence="1">The sequence shown here is derived from an EMBL/GenBank/DDBJ whole genome shotgun (WGS) entry which is preliminary data.</text>
</comment>
<proteinExistence type="predicted"/>
<organism evidence="1 2">
    <name type="scientific">Peronosclerospora sorghi</name>
    <dbReference type="NCBI Taxonomy" id="230839"/>
    <lineage>
        <taxon>Eukaryota</taxon>
        <taxon>Sar</taxon>
        <taxon>Stramenopiles</taxon>
        <taxon>Oomycota</taxon>
        <taxon>Peronosporomycetes</taxon>
        <taxon>Peronosporales</taxon>
        <taxon>Peronosporaceae</taxon>
        <taxon>Peronosclerospora</taxon>
    </lineage>
</organism>
<sequence length="70" mass="8525">MQQWIFVQYQIDYSAYNLKLQKIFVQYQMDYSAYNLKRHGTIPHVTNMETNFKHCCSLIYFLFNKCHSSC</sequence>
<gene>
    <name evidence="1" type="ORF">PsorP6_003219</name>
</gene>
<name>A0ACC0VMS3_9STRA</name>
<protein>
    <submittedName>
        <fullName evidence="1">Uncharacterized protein</fullName>
    </submittedName>
</protein>
<dbReference type="EMBL" id="CM047587">
    <property type="protein sequence ID" value="KAI9907168.1"/>
    <property type="molecule type" value="Genomic_DNA"/>
</dbReference>
<keyword evidence="2" id="KW-1185">Reference proteome</keyword>
<reference evidence="1 2" key="1">
    <citation type="journal article" date="2022" name="bioRxiv">
        <title>The genome of the oomycete Peronosclerospora sorghi, a cosmopolitan pathogen of maize and sorghum, is inflated with dispersed pseudogenes.</title>
        <authorList>
            <person name="Fletcher K."/>
            <person name="Martin F."/>
            <person name="Isakeit T."/>
            <person name="Cavanaugh K."/>
            <person name="Magill C."/>
            <person name="Michelmore R."/>
        </authorList>
    </citation>
    <scope>NUCLEOTIDE SEQUENCE [LARGE SCALE GENOMIC DNA]</scope>
    <source>
        <strain evidence="1">P6</strain>
    </source>
</reference>